<protein>
    <submittedName>
        <fullName evidence="1">Uncharacterized protein</fullName>
    </submittedName>
</protein>
<dbReference type="EMBL" id="CP080388">
    <property type="protein sequence ID" value="WHO10241.1"/>
    <property type="molecule type" value="Genomic_DNA"/>
</dbReference>
<keyword evidence="2" id="KW-1185">Reference proteome</keyword>
<evidence type="ECO:0000313" key="2">
    <source>
        <dbReference type="Proteomes" id="UP001225611"/>
    </source>
</evidence>
<organism evidence="1 2">
    <name type="scientific">Agrobacterium cucumeris</name>
    <dbReference type="NCBI Taxonomy" id="2862866"/>
    <lineage>
        <taxon>Bacteria</taxon>
        <taxon>Pseudomonadati</taxon>
        <taxon>Pseudomonadota</taxon>
        <taxon>Alphaproteobacteria</taxon>
        <taxon>Hyphomicrobiales</taxon>
        <taxon>Rhizobiaceae</taxon>
        <taxon>Rhizobium/Agrobacterium group</taxon>
        <taxon>Agrobacterium</taxon>
    </lineage>
</organism>
<reference evidence="1 2" key="1">
    <citation type="journal article" date="2023" name="Syst. Appl. Microbiol.">
        <title>Agrobacterium cucumeris sp. nov. isolated from crazy roots on cucumber (Cucumis sativus).</title>
        <authorList>
            <person name="Warabieda M."/>
            <person name="Kuzmanovic N."/>
            <person name="Trzcinski P."/>
            <person name="Pulawska J."/>
        </authorList>
    </citation>
    <scope>NUCLEOTIDE SEQUENCE [LARGE SCALE GENOMIC DNA]</scope>
    <source>
        <strain evidence="1 2">O132</strain>
    </source>
</reference>
<evidence type="ECO:0000313" key="1">
    <source>
        <dbReference type="EMBL" id="WHO10241.1"/>
    </source>
</evidence>
<name>A0ABY8RRW3_9HYPH</name>
<dbReference type="RefSeq" id="WP_269699233.1">
    <property type="nucleotide sequence ID" value="NZ_CP080388.1"/>
</dbReference>
<accession>A0ABY8RRW3</accession>
<dbReference type="Proteomes" id="UP001225611">
    <property type="component" value="Chromosome 2"/>
</dbReference>
<gene>
    <name evidence="1" type="ORF">KZ699_17150</name>
</gene>
<proteinExistence type="predicted"/>
<sequence>MKVDEKKTYDVKLTRPVTLGPFRYRPLNEIEMSGSVLKSVIEQEGEDVIDYANAR</sequence>